<gene>
    <name evidence="2" type="ORF">PBT88_09305</name>
</gene>
<evidence type="ECO:0000313" key="2">
    <source>
        <dbReference type="EMBL" id="WBO24272.1"/>
    </source>
</evidence>
<proteinExistence type="predicted"/>
<dbReference type="EMBL" id="CP115174">
    <property type="protein sequence ID" value="WBO24272.1"/>
    <property type="molecule type" value="Genomic_DNA"/>
</dbReference>
<reference evidence="2 3" key="1">
    <citation type="submission" date="2022-12" db="EMBL/GenBank/DDBJ databases">
        <title>Sphingomonas abieness sp. nov., an endophytic bacterium isolated from Abies koreana.</title>
        <authorList>
            <person name="Jiang L."/>
            <person name="Lee J."/>
        </authorList>
    </citation>
    <scope>NUCLEOTIDE SEQUENCE [LARGE SCALE GENOMIC DNA]</scope>
    <source>
        <strain evidence="3">PAMB 00755</strain>
    </source>
</reference>
<feature type="transmembrane region" description="Helical" evidence="1">
    <location>
        <begin position="189"/>
        <end position="208"/>
    </location>
</feature>
<accession>A0ABY7NT10</accession>
<evidence type="ECO:0000313" key="3">
    <source>
        <dbReference type="Proteomes" id="UP001210865"/>
    </source>
</evidence>
<dbReference type="RefSeq" id="WP_270078900.1">
    <property type="nucleotide sequence ID" value="NZ_CP115174.1"/>
</dbReference>
<dbReference type="PANTHER" id="PTHR37314:SF4">
    <property type="entry name" value="UPF0700 TRANSMEMBRANE PROTEIN YOAK"/>
    <property type="match status" value="1"/>
</dbReference>
<dbReference type="Proteomes" id="UP001210865">
    <property type="component" value="Chromosome"/>
</dbReference>
<sequence>MLIRQGNARDDRIDRRLASVLAAVAGGLNAAAFHAVGFFSANMTGNVSTLSSLIALGQWMHGLGYVTIVLTFVLGATISTLAVDAGLRRAITTIYARVVVAEGLLLIVLGVAEMGLDQERGVPLLILALSFLMGLQNAIVTHISDARIRTTHVSGMATDIGIEIAKLVGLRASVSEDGERRATATKLRLHVQTIACFLGGGVAGVLLYRALDSGMLLVASLPLFMVAIPPLLAPSMQPLRPKH</sequence>
<keyword evidence="1" id="KW-0812">Transmembrane</keyword>
<name>A0ABY7NT10_9SPHN</name>
<dbReference type="Pfam" id="PF06912">
    <property type="entry name" value="DUF1275"/>
    <property type="match status" value="1"/>
</dbReference>
<feature type="transmembrane region" description="Helical" evidence="1">
    <location>
        <begin position="94"/>
        <end position="116"/>
    </location>
</feature>
<dbReference type="InterPro" id="IPR010699">
    <property type="entry name" value="DUF1275"/>
</dbReference>
<keyword evidence="1" id="KW-0472">Membrane</keyword>
<keyword evidence="3" id="KW-1185">Reference proteome</keyword>
<organism evidence="2 3">
    <name type="scientific">Sphingomonas abietis</name>
    <dbReference type="NCBI Taxonomy" id="3012344"/>
    <lineage>
        <taxon>Bacteria</taxon>
        <taxon>Pseudomonadati</taxon>
        <taxon>Pseudomonadota</taxon>
        <taxon>Alphaproteobacteria</taxon>
        <taxon>Sphingomonadales</taxon>
        <taxon>Sphingomonadaceae</taxon>
        <taxon>Sphingomonas</taxon>
    </lineage>
</organism>
<keyword evidence="1" id="KW-1133">Transmembrane helix</keyword>
<feature type="transmembrane region" description="Helical" evidence="1">
    <location>
        <begin position="214"/>
        <end position="233"/>
    </location>
</feature>
<dbReference type="PANTHER" id="PTHR37314">
    <property type="entry name" value="SLR0142 PROTEIN"/>
    <property type="match status" value="1"/>
</dbReference>
<feature type="transmembrane region" description="Helical" evidence="1">
    <location>
        <begin position="122"/>
        <end position="140"/>
    </location>
</feature>
<feature type="transmembrane region" description="Helical" evidence="1">
    <location>
        <begin position="20"/>
        <end position="39"/>
    </location>
</feature>
<evidence type="ECO:0000256" key="1">
    <source>
        <dbReference type="SAM" id="Phobius"/>
    </source>
</evidence>
<protein>
    <submittedName>
        <fullName evidence="2">YoaK family protein</fullName>
    </submittedName>
</protein>
<feature type="transmembrane region" description="Helical" evidence="1">
    <location>
        <begin position="59"/>
        <end position="82"/>
    </location>
</feature>